<protein>
    <submittedName>
        <fullName evidence="2">Putative ovule protein</fullName>
    </submittedName>
</protein>
<dbReference type="AlphaFoldDB" id="A0A0V0HCF2"/>
<reference evidence="2" key="1">
    <citation type="submission" date="2015-12" db="EMBL/GenBank/DDBJ databases">
        <title>Gene expression during late stages of embryo sac development: a critical building block for successful pollen-pistil interactions.</title>
        <authorList>
            <person name="Liu Y."/>
            <person name="Joly V."/>
            <person name="Sabar M."/>
            <person name="Matton D.P."/>
        </authorList>
    </citation>
    <scope>NUCLEOTIDE SEQUENCE</scope>
</reference>
<feature type="region of interest" description="Disordered" evidence="1">
    <location>
        <begin position="1"/>
        <end position="76"/>
    </location>
</feature>
<name>A0A0V0HCF2_SOLCH</name>
<accession>A0A0V0HCF2</accession>
<sequence>MAEHEAIYGSKPSPMKNQSAKKGRRMSCSGATNRRLSVGGTMLQTPKLSIGGTMPQTPKTEFHSTKATPKTHHTKKSDLFHQRDQFNYSNDDGLPALSAGRKGLDLAGLPLKKQSNTVNGCEMEKPMTRKPFSPISSTDSSKFNATNILEDLNRKHNHNEMVNKMLPSSQIPFSTPVKTLYTTEEENRTPLAVATIPVPSTPLTVSAPMQTAVTPVHNALVPYNYSKTVEEFPVEIEYSFEERRLGFVLPRTQV</sequence>
<evidence type="ECO:0000313" key="2">
    <source>
        <dbReference type="EMBL" id="JAP17880.1"/>
    </source>
</evidence>
<dbReference type="EMBL" id="GEDG01021962">
    <property type="protein sequence ID" value="JAP17880.1"/>
    <property type="molecule type" value="Transcribed_RNA"/>
</dbReference>
<evidence type="ECO:0000256" key="1">
    <source>
        <dbReference type="SAM" id="MobiDB-lite"/>
    </source>
</evidence>
<proteinExistence type="predicted"/>
<organism evidence="2">
    <name type="scientific">Solanum chacoense</name>
    <name type="common">Chaco potato</name>
    <dbReference type="NCBI Taxonomy" id="4108"/>
    <lineage>
        <taxon>Eukaryota</taxon>
        <taxon>Viridiplantae</taxon>
        <taxon>Streptophyta</taxon>
        <taxon>Embryophyta</taxon>
        <taxon>Tracheophyta</taxon>
        <taxon>Spermatophyta</taxon>
        <taxon>Magnoliopsida</taxon>
        <taxon>eudicotyledons</taxon>
        <taxon>Gunneridae</taxon>
        <taxon>Pentapetalae</taxon>
        <taxon>asterids</taxon>
        <taxon>lamiids</taxon>
        <taxon>Solanales</taxon>
        <taxon>Solanaceae</taxon>
        <taxon>Solanoideae</taxon>
        <taxon>Solaneae</taxon>
        <taxon>Solanum</taxon>
    </lineage>
</organism>